<dbReference type="NCBIfam" id="TIGR02595">
    <property type="entry name" value="PEP_CTERM"/>
    <property type="match status" value="1"/>
</dbReference>
<feature type="signal peptide" evidence="1">
    <location>
        <begin position="1"/>
        <end position="23"/>
    </location>
</feature>
<dbReference type="AlphaFoldDB" id="A0A1Z4KMF5"/>
<keyword evidence="1" id="KW-0732">Signal</keyword>
<feature type="chain" id="PRO_5011119612" description="PEP-CTERM protein-sorting domain-containing protein" evidence="1">
    <location>
        <begin position="24"/>
        <end position="253"/>
    </location>
</feature>
<sequence>MILKKLVCAALVSTSAIASFAYAGSAHAIGFKVETGVAGPNGVTNQGAYSQFWQDSGVTTIDFNNGMAPTTGFAKYSFENGGGSSVRKDQWAPAGSNGEVNDTSYLAVFNGDKVTINLDSYLNYFGINWGAISNNNTFSFYNGDTLIRSFTTQDVNTVAPISATQHGGERNGYLHFYSEGSDDIFNKIVISQASTDGGGFESDNHSFKIGNGRFTGFDPQSVPEPGMTLGMLAVGGLFLRQHKKQKLQGASKS</sequence>
<accession>A0A1Z4KMF5</accession>
<evidence type="ECO:0000313" key="3">
    <source>
        <dbReference type="Proteomes" id="UP000217507"/>
    </source>
</evidence>
<evidence type="ECO:0000256" key="1">
    <source>
        <dbReference type="SAM" id="SignalP"/>
    </source>
</evidence>
<gene>
    <name evidence="2" type="ORF">NIES23_29320</name>
</gene>
<proteinExistence type="predicted"/>
<reference evidence="2 3" key="1">
    <citation type="submission" date="2017-06" db="EMBL/GenBank/DDBJ databases">
        <title>Genome sequencing of cyanobaciteial culture collection at National Institute for Environmental Studies (NIES).</title>
        <authorList>
            <person name="Hirose Y."/>
            <person name="Shimura Y."/>
            <person name="Fujisawa T."/>
            <person name="Nakamura Y."/>
            <person name="Kawachi M."/>
        </authorList>
    </citation>
    <scope>NUCLEOTIDE SEQUENCE [LARGE SCALE GENOMIC DNA]</scope>
    <source>
        <strain evidence="2 3">NIES-23</strain>
    </source>
</reference>
<dbReference type="InterPro" id="IPR013424">
    <property type="entry name" value="Ice-binding_C"/>
</dbReference>
<organism evidence="2 3">
    <name type="scientific">Trichormus variabilis NIES-23</name>
    <dbReference type="NCBI Taxonomy" id="1973479"/>
    <lineage>
        <taxon>Bacteria</taxon>
        <taxon>Bacillati</taxon>
        <taxon>Cyanobacteriota</taxon>
        <taxon>Cyanophyceae</taxon>
        <taxon>Nostocales</taxon>
        <taxon>Nostocaceae</taxon>
        <taxon>Trichormus</taxon>
    </lineage>
</organism>
<dbReference type="Proteomes" id="UP000217507">
    <property type="component" value="Chromosome"/>
</dbReference>
<evidence type="ECO:0000313" key="2">
    <source>
        <dbReference type="EMBL" id="BAY70132.1"/>
    </source>
</evidence>
<protein>
    <recommendedName>
        <fullName evidence="4">PEP-CTERM protein-sorting domain-containing protein</fullName>
    </recommendedName>
</protein>
<name>A0A1Z4KMF5_ANAVA</name>
<dbReference type="EMBL" id="AP018216">
    <property type="protein sequence ID" value="BAY70132.1"/>
    <property type="molecule type" value="Genomic_DNA"/>
</dbReference>
<evidence type="ECO:0008006" key="4">
    <source>
        <dbReference type="Google" id="ProtNLM"/>
    </source>
</evidence>